<evidence type="ECO:0000313" key="2">
    <source>
        <dbReference type="Proteomes" id="UP000485058"/>
    </source>
</evidence>
<dbReference type="EMBL" id="BLLF01000676">
    <property type="protein sequence ID" value="GFH14009.1"/>
    <property type="molecule type" value="Genomic_DNA"/>
</dbReference>
<feature type="non-terminal residue" evidence="1">
    <location>
        <position position="1"/>
    </location>
</feature>
<keyword evidence="2" id="KW-1185">Reference proteome</keyword>
<dbReference type="AlphaFoldDB" id="A0A699Z4N4"/>
<evidence type="ECO:0000313" key="1">
    <source>
        <dbReference type="EMBL" id="GFH14009.1"/>
    </source>
</evidence>
<sequence length="104" mass="11065">MATLASHPTTADLIMTSPDDIALSTLMLLVEVFETETFERAGHVKASACAGIAFLACHPFGAEGDECMVGPYRKKLLEMGAFGGLLRAALTSVMDPDCDMIVQQ</sequence>
<reference evidence="1 2" key="1">
    <citation type="submission" date="2020-02" db="EMBL/GenBank/DDBJ databases">
        <title>Draft genome sequence of Haematococcus lacustris strain NIES-144.</title>
        <authorList>
            <person name="Morimoto D."/>
            <person name="Nakagawa S."/>
            <person name="Yoshida T."/>
            <person name="Sawayama S."/>
        </authorList>
    </citation>
    <scope>NUCLEOTIDE SEQUENCE [LARGE SCALE GENOMIC DNA]</scope>
    <source>
        <strain evidence="1 2">NIES-144</strain>
    </source>
</reference>
<feature type="non-terminal residue" evidence="1">
    <location>
        <position position="104"/>
    </location>
</feature>
<organism evidence="1 2">
    <name type="scientific">Haematococcus lacustris</name>
    <name type="common">Green alga</name>
    <name type="synonym">Haematococcus pluvialis</name>
    <dbReference type="NCBI Taxonomy" id="44745"/>
    <lineage>
        <taxon>Eukaryota</taxon>
        <taxon>Viridiplantae</taxon>
        <taxon>Chlorophyta</taxon>
        <taxon>core chlorophytes</taxon>
        <taxon>Chlorophyceae</taxon>
        <taxon>CS clade</taxon>
        <taxon>Chlamydomonadales</taxon>
        <taxon>Haematococcaceae</taxon>
        <taxon>Haematococcus</taxon>
    </lineage>
</organism>
<comment type="caution">
    <text evidence="1">The sequence shown here is derived from an EMBL/GenBank/DDBJ whole genome shotgun (WGS) entry which is preliminary data.</text>
</comment>
<protein>
    <submittedName>
        <fullName evidence="1">Uncharacterized protein</fullName>
    </submittedName>
</protein>
<name>A0A699Z4N4_HAELA</name>
<dbReference type="Proteomes" id="UP000485058">
    <property type="component" value="Unassembled WGS sequence"/>
</dbReference>
<accession>A0A699Z4N4</accession>
<proteinExistence type="predicted"/>
<gene>
    <name evidence="1" type="ORF">HaLaN_09982</name>
</gene>